<proteinExistence type="predicted"/>
<reference evidence="3 4" key="1">
    <citation type="journal article" date="2019" name="Int. J. Syst. Evol. Microbiol.">
        <title>The Global Catalogue of Microorganisms (GCM) 10K type strain sequencing project: providing services to taxonomists for standard genome sequencing and annotation.</title>
        <authorList>
            <consortium name="The Broad Institute Genomics Platform"/>
            <consortium name="The Broad Institute Genome Sequencing Center for Infectious Disease"/>
            <person name="Wu L."/>
            <person name="Ma J."/>
        </authorList>
    </citation>
    <scope>NUCLEOTIDE SEQUENCE [LARGE SCALE GENOMIC DNA]</scope>
    <source>
        <strain evidence="3 4">CGMCC 1.10387</strain>
    </source>
</reference>
<accession>A0ABD6DTK3</accession>
<evidence type="ECO:0000313" key="4">
    <source>
        <dbReference type="Proteomes" id="UP001597092"/>
    </source>
</evidence>
<evidence type="ECO:0000313" key="3">
    <source>
        <dbReference type="EMBL" id="MFD1685214.1"/>
    </source>
</evidence>
<dbReference type="AlphaFoldDB" id="A0ABD6DTK3"/>
<feature type="region of interest" description="Disordered" evidence="1">
    <location>
        <begin position="242"/>
        <end position="277"/>
    </location>
</feature>
<dbReference type="RefSeq" id="WP_390281890.1">
    <property type="nucleotide sequence ID" value="NZ_JBHUDP010000002.1"/>
</dbReference>
<dbReference type="Pfam" id="PF23366">
    <property type="entry name" value="Beta-prop_HVO_0234"/>
    <property type="match status" value="1"/>
</dbReference>
<dbReference type="Proteomes" id="UP001597092">
    <property type="component" value="Unassembled WGS sequence"/>
</dbReference>
<gene>
    <name evidence="3" type="ORF">ACFSAS_06250</name>
</gene>
<name>A0ABD6DTK3_9EURY</name>
<dbReference type="InterPro" id="IPR056505">
    <property type="entry name" value="Beta-prop_HVO_0234"/>
</dbReference>
<feature type="compositionally biased region" description="Basic and acidic residues" evidence="1">
    <location>
        <begin position="115"/>
        <end position="138"/>
    </location>
</feature>
<keyword evidence="4" id="KW-1185">Reference proteome</keyword>
<evidence type="ECO:0000259" key="2">
    <source>
        <dbReference type="Pfam" id="PF23366"/>
    </source>
</evidence>
<comment type="caution">
    <text evidence="3">The sequence shown here is derived from an EMBL/GenBank/DDBJ whole genome shotgun (WGS) entry which is preliminary data.</text>
</comment>
<organism evidence="3 4">
    <name type="scientific">Halobellus litoreus</name>
    <dbReference type="NCBI Taxonomy" id="755310"/>
    <lineage>
        <taxon>Archaea</taxon>
        <taxon>Methanobacteriati</taxon>
        <taxon>Methanobacteriota</taxon>
        <taxon>Stenosarchaea group</taxon>
        <taxon>Halobacteria</taxon>
        <taxon>Halobacteriales</taxon>
        <taxon>Haloferacaceae</taxon>
        <taxon>Halobellus</taxon>
    </lineage>
</organism>
<protein>
    <recommendedName>
        <fullName evidence="2">HVO-0234-like beta-propeller domain-containing protein</fullName>
    </recommendedName>
</protein>
<feature type="region of interest" description="Disordered" evidence="1">
    <location>
        <begin position="115"/>
        <end position="141"/>
    </location>
</feature>
<dbReference type="EMBL" id="JBHUDP010000002">
    <property type="protein sequence ID" value="MFD1685214.1"/>
    <property type="molecule type" value="Genomic_DNA"/>
</dbReference>
<feature type="domain" description="HVO-0234-like beta-propeller" evidence="2">
    <location>
        <begin position="3"/>
        <end position="335"/>
    </location>
</feature>
<sequence>MPTIDEKRVYTDNAGTETVLLATGLGVVSVSVSDDLIGEFGVVRRCEARDVATAGSLVAVATEEDVLLADRSDADVASDAATSTATQRLDFAETGFGPATAVGFDEKTLLAGDESGRVARSAAEERLSGPEGGERNESDGTAWTEVGTTGAVRAVEGGLVAAADGVYRVGSAGVTHAGLDDARDVDAEPLVATGSGLYKLGNGWMDVLDGPVDALDAAGERGLAAVDGALYARGLDTERAADVGDAADRSGVPNERDDDGRSGAANGEDGDDWDGIATDGWTEAVLPVDGDVVAVTHGVDASYAVTADGTLAVRLPDGAWRYRGLGVRDVAAAAV</sequence>
<feature type="compositionally biased region" description="Basic and acidic residues" evidence="1">
    <location>
        <begin position="242"/>
        <end position="261"/>
    </location>
</feature>
<evidence type="ECO:0000256" key="1">
    <source>
        <dbReference type="SAM" id="MobiDB-lite"/>
    </source>
</evidence>